<feature type="transmembrane region" description="Helical" evidence="6">
    <location>
        <begin position="86"/>
        <end position="105"/>
    </location>
</feature>
<evidence type="ECO:0000313" key="8">
    <source>
        <dbReference type="EMBL" id="MFC5068303.1"/>
    </source>
</evidence>
<dbReference type="InterPro" id="IPR036259">
    <property type="entry name" value="MFS_trans_sf"/>
</dbReference>
<feature type="transmembrane region" description="Helical" evidence="6">
    <location>
        <begin position="59"/>
        <end position="79"/>
    </location>
</feature>
<evidence type="ECO:0000256" key="1">
    <source>
        <dbReference type="ARBA" id="ARBA00004651"/>
    </source>
</evidence>
<feature type="transmembrane region" description="Helical" evidence="6">
    <location>
        <begin position="148"/>
        <end position="167"/>
    </location>
</feature>
<gene>
    <name evidence="8" type="ORF">ACFPFW_09780</name>
</gene>
<evidence type="ECO:0000256" key="6">
    <source>
        <dbReference type="SAM" id="Phobius"/>
    </source>
</evidence>
<protein>
    <submittedName>
        <fullName evidence="8">MFS transporter</fullName>
    </submittedName>
</protein>
<dbReference type="Gene3D" id="1.20.1250.20">
    <property type="entry name" value="MFS general substrate transporter like domains"/>
    <property type="match status" value="1"/>
</dbReference>
<feature type="transmembrane region" description="Helical" evidence="6">
    <location>
        <begin position="111"/>
        <end position="136"/>
    </location>
</feature>
<dbReference type="Proteomes" id="UP001595796">
    <property type="component" value="Unassembled WGS sequence"/>
</dbReference>
<keyword evidence="2" id="KW-1003">Cell membrane</keyword>
<feature type="domain" description="Major facilitator superfamily (MFS) profile" evidence="7">
    <location>
        <begin position="21"/>
        <end position="395"/>
    </location>
</feature>
<feature type="transmembrane region" description="Helical" evidence="6">
    <location>
        <begin position="20"/>
        <end position="47"/>
    </location>
</feature>
<keyword evidence="5 6" id="KW-0472">Membrane</keyword>
<dbReference type="InterPro" id="IPR011701">
    <property type="entry name" value="MFS"/>
</dbReference>
<feature type="transmembrane region" description="Helical" evidence="6">
    <location>
        <begin position="216"/>
        <end position="233"/>
    </location>
</feature>
<evidence type="ECO:0000313" key="9">
    <source>
        <dbReference type="Proteomes" id="UP001595796"/>
    </source>
</evidence>
<keyword evidence="9" id="KW-1185">Reference proteome</keyword>
<dbReference type="PANTHER" id="PTHR43124:SF3">
    <property type="entry name" value="CHLORAMPHENICOL EFFLUX PUMP RV0191"/>
    <property type="match status" value="1"/>
</dbReference>
<feature type="transmembrane region" description="Helical" evidence="6">
    <location>
        <begin position="173"/>
        <end position="195"/>
    </location>
</feature>
<evidence type="ECO:0000256" key="5">
    <source>
        <dbReference type="ARBA" id="ARBA00023136"/>
    </source>
</evidence>
<dbReference type="Pfam" id="PF07690">
    <property type="entry name" value="MFS_1"/>
    <property type="match status" value="1"/>
</dbReference>
<feature type="transmembrane region" description="Helical" evidence="6">
    <location>
        <begin position="308"/>
        <end position="329"/>
    </location>
</feature>
<dbReference type="PROSITE" id="PS50850">
    <property type="entry name" value="MFS"/>
    <property type="match status" value="1"/>
</dbReference>
<evidence type="ECO:0000256" key="4">
    <source>
        <dbReference type="ARBA" id="ARBA00022989"/>
    </source>
</evidence>
<dbReference type="RefSeq" id="WP_114955787.1">
    <property type="nucleotide sequence ID" value="NZ_JBHSJF010000006.1"/>
</dbReference>
<accession>A0ABV9Z0C9</accession>
<keyword evidence="3 6" id="KW-0812">Transmembrane</keyword>
<dbReference type="SUPFAM" id="SSF103473">
    <property type="entry name" value="MFS general substrate transporter"/>
    <property type="match status" value="1"/>
</dbReference>
<comment type="subcellular location">
    <subcellularLocation>
        <location evidence="1">Cell membrane</location>
        <topology evidence="1">Multi-pass membrane protein</topology>
    </subcellularLocation>
</comment>
<dbReference type="InterPro" id="IPR050189">
    <property type="entry name" value="MFS_Efflux_Transporters"/>
</dbReference>
<evidence type="ECO:0000259" key="7">
    <source>
        <dbReference type="PROSITE" id="PS50850"/>
    </source>
</evidence>
<sequence length="407" mass="41465">MIDTNREGAAPRSSSLRSWLAVSSVAVGTFGLVTTEFLPIGLLTTIARDLGITDGQAGLLVTMPALVAAVAAPSLLLLAGKLDRKFALLILSSLLVATNILASLAPNLVTILFARFLLGMAVGGFWAIAASVGVRLVPEEQGAKATSLILAGVSLGTILGVPAGSMIGELFGWRAAFVTAGTLGALVFIAQFFFLPRLPASHAIVFSDLIAPFKDPIARLGIIASIFMAVGQFSTYTYMEPFLRHVSAFGPNLIAAALVGYGVLGLLGNVLGGMVVAKSVRAGMMGTSALLGTTMLLMPTIGSSQIGAGVLVLIWGLAFGALPVSVQTWTLKASPETPEAAMAVIVFVFQIALASGAFVGGSVVDGLGVSSVMYLGGALMVLAVAALTVNRKSPDNAVVLAAGTAAH</sequence>
<feature type="transmembrane region" description="Helical" evidence="6">
    <location>
        <begin position="341"/>
        <end position="359"/>
    </location>
</feature>
<name>A0ABV9Z0C9_9HYPH</name>
<dbReference type="EMBL" id="JBHSJF010000006">
    <property type="protein sequence ID" value="MFC5068303.1"/>
    <property type="molecule type" value="Genomic_DNA"/>
</dbReference>
<organism evidence="8 9">
    <name type="scientific">Flaviflagellibacter deserti</name>
    <dbReference type="NCBI Taxonomy" id="2267266"/>
    <lineage>
        <taxon>Bacteria</taxon>
        <taxon>Pseudomonadati</taxon>
        <taxon>Pseudomonadota</taxon>
        <taxon>Alphaproteobacteria</taxon>
        <taxon>Hyphomicrobiales</taxon>
        <taxon>Flaviflagellibacter</taxon>
    </lineage>
</organism>
<evidence type="ECO:0000256" key="2">
    <source>
        <dbReference type="ARBA" id="ARBA00022475"/>
    </source>
</evidence>
<feature type="transmembrane region" description="Helical" evidence="6">
    <location>
        <begin position="253"/>
        <end position="277"/>
    </location>
</feature>
<dbReference type="PANTHER" id="PTHR43124">
    <property type="entry name" value="PURINE EFFLUX PUMP PBUE"/>
    <property type="match status" value="1"/>
</dbReference>
<comment type="caution">
    <text evidence="8">The sequence shown here is derived from an EMBL/GenBank/DDBJ whole genome shotgun (WGS) entry which is preliminary data.</text>
</comment>
<dbReference type="InterPro" id="IPR020846">
    <property type="entry name" value="MFS_dom"/>
</dbReference>
<proteinExistence type="predicted"/>
<feature type="transmembrane region" description="Helical" evidence="6">
    <location>
        <begin position="371"/>
        <end position="389"/>
    </location>
</feature>
<reference evidence="9" key="1">
    <citation type="journal article" date="2019" name="Int. J. Syst. Evol. Microbiol.">
        <title>The Global Catalogue of Microorganisms (GCM) 10K type strain sequencing project: providing services to taxonomists for standard genome sequencing and annotation.</title>
        <authorList>
            <consortium name="The Broad Institute Genomics Platform"/>
            <consortium name="The Broad Institute Genome Sequencing Center for Infectious Disease"/>
            <person name="Wu L."/>
            <person name="Ma J."/>
        </authorList>
    </citation>
    <scope>NUCLEOTIDE SEQUENCE [LARGE SCALE GENOMIC DNA]</scope>
    <source>
        <strain evidence="9">CGMCC 1.16444</strain>
    </source>
</reference>
<keyword evidence="4 6" id="KW-1133">Transmembrane helix</keyword>
<evidence type="ECO:0000256" key="3">
    <source>
        <dbReference type="ARBA" id="ARBA00022692"/>
    </source>
</evidence>
<dbReference type="CDD" id="cd17324">
    <property type="entry name" value="MFS_NepI_like"/>
    <property type="match status" value="1"/>
</dbReference>